<dbReference type="Pfam" id="PF00251">
    <property type="entry name" value="Glyco_hydro_32N"/>
    <property type="match status" value="1"/>
</dbReference>
<comment type="similarity">
    <text evidence="1">Belongs to the glycosyl hydrolase 32 family.</text>
</comment>
<dbReference type="PANTHER" id="PTHR43101">
    <property type="entry name" value="BETA-FRUCTOSIDASE"/>
    <property type="match status" value="1"/>
</dbReference>
<dbReference type="AlphaFoldDB" id="A0A540R4F0"/>
<evidence type="ECO:0000256" key="2">
    <source>
        <dbReference type="ARBA" id="ARBA00012758"/>
    </source>
</evidence>
<sequence length="438" mass="47907">MSYRPHFHVSPPAGRLNDPNGMFVDGADLHLYYQHDPGYPHVPKRTGWAHTVVSLTRPERPRHFPNVLYPDHPYDAHGCYSGGAVRDGDDLWLFYTGNLKVDGRRIPSQNRVRVTDLGPEGGFYELDPNNPVIPDTEPGFTGHFRDPQIVREADGRWRMVLGAQREDETGALVMYRSTDLAHWDFEGEVTFVGDVPDAYMWECPNLLELSDAATGATSHVLVLCPQFPGRDECGYIVGHLEGTTFTVTEGYRILDHGHNFYAPQLIAYDEGAVLVGWMGMPARDATPTVEAEGWVHTLTVPRQVTLRDGALYQEPMWDIPGSFTTREPGTYELTAAGEVCLRVDWDGAQLTVARPRFAGDAVEPGTAALSVTPEEAASAGAAVVPGEWDTRTAECGAGELVLSADGCAVEIFGGDGQAAFAVPVFAPGGAVWDGWRRV</sequence>
<dbReference type="InterPro" id="IPR051214">
    <property type="entry name" value="GH32_Enzymes"/>
</dbReference>
<gene>
    <name evidence="6" type="ORF">EJK80_11675</name>
</gene>
<dbReference type="CDD" id="cd18623">
    <property type="entry name" value="GH32_ScrB-like"/>
    <property type="match status" value="1"/>
</dbReference>
<dbReference type="RefSeq" id="WP_066489045.1">
    <property type="nucleotide sequence ID" value="NZ_VHIR01000022.1"/>
</dbReference>
<dbReference type="Proteomes" id="UP000318080">
    <property type="component" value="Unassembled WGS sequence"/>
</dbReference>
<keyword evidence="4" id="KW-0326">Glycosidase</keyword>
<evidence type="ECO:0000256" key="1">
    <source>
        <dbReference type="ARBA" id="ARBA00009902"/>
    </source>
</evidence>
<organism evidence="6 7">
    <name type="scientific">Corynebacterium phoceense</name>
    <dbReference type="NCBI Taxonomy" id="1686286"/>
    <lineage>
        <taxon>Bacteria</taxon>
        <taxon>Bacillati</taxon>
        <taxon>Actinomycetota</taxon>
        <taxon>Actinomycetes</taxon>
        <taxon>Mycobacteriales</taxon>
        <taxon>Corynebacteriaceae</taxon>
        <taxon>Corynebacterium</taxon>
    </lineage>
</organism>
<dbReference type="Gene3D" id="2.115.10.20">
    <property type="entry name" value="Glycosyl hydrolase domain, family 43"/>
    <property type="match status" value="1"/>
</dbReference>
<evidence type="ECO:0000259" key="5">
    <source>
        <dbReference type="Pfam" id="PF00251"/>
    </source>
</evidence>
<dbReference type="PROSITE" id="PS00609">
    <property type="entry name" value="GLYCOSYL_HYDROL_F32"/>
    <property type="match status" value="1"/>
</dbReference>
<dbReference type="EC" id="3.2.1.26" evidence="2"/>
<name>A0A540R4F0_9CORY</name>
<feature type="domain" description="Glycosyl hydrolase family 32 N-terminal" evidence="5">
    <location>
        <begin position="8"/>
        <end position="315"/>
    </location>
</feature>
<evidence type="ECO:0000313" key="7">
    <source>
        <dbReference type="Proteomes" id="UP000318080"/>
    </source>
</evidence>
<reference evidence="6 7" key="1">
    <citation type="submission" date="2019-06" db="EMBL/GenBank/DDBJ databases">
        <title>Draft genome of C. phoceense Strain 272.</title>
        <authorList>
            <person name="Pacheco L.G.C."/>
            <person name="Barberis C.M."/>
            <person name="Almuzara M.N."/>
            <person name="Traglia G.M."/>
            <person name="Santos C.S."/>
            <person name="Rocha D.J.P.G."/>
            <person name="Aguiar E.R.G.R."/>
            <person name="Vay C.A."/>
        </authorList>
    </citation>
    <scope>NUCLEOTIDE SEQUENCE [LARGE SCALE GENOMIC DNA]</scope>
    <source>
        <strain evidence="6 7">272</strain>
    </source>
</reference>
<dbReference type="SUPFAM" id="SSF75005">
    <property type="entry name" value="Arabinanase/levansucrase/invertase"/>
    <property type="match status" value="1"/>
</dbReference>
<dbReference type="InterPro" id="IPR013148">
    <property type="entry name" value="Glyco_hydro_32_N"/>
</dbReference>
<dbReference type="GO" id="GO:0004564">
    <property type="term" value="F:beta-fructofuranosidase activity"/>
    <property type="evidence" value="ECO:0007669"/>
    <property type="project" value="UniProtKB-EC"/>
</dbReference>
<proteinExistence type="inferred from homology"/>
<evidence type="ECO:0000256" key="3">
    <source>
        <dbReference type="ARBA" id="ARBA00022801"/>
    </source>
</evidence>
<dbReference type="InterPro" id="IPR001362">
    <property type="entry name" value="Glyco_hydro_32"/>
</dbReference>
<dbReference type="EMBL" id="VHIR01000022">
    <property type="protein sequence ID" value="TQE42598.1"/>
    <property type="molecule type" value="Genomic_DNA"/>
</dbReference>
<dbReference type="GO" id="GO:0005975">
    <property type="term" value="P:carbohydrate metabolic process"/>
    <property type="evidence" value="ECO:0007669"/>
    <property type="project" value="InterPro"/>
</dbReference>
<dbReference type="PANTHER" id="PTHR43101:SF1">
    <property type="entry name" value="BETA-FRUCTOSIDASE"/>
    <property type="match status" value="1"/>
</dbReference>
<protein>
    <recommendedName>
        <fullName evidence="2">beta-fructofuranosidase</fullName>
        <ecNumber evidence="2">3.2.1.26</ecNumber>
    </recommendedName>
</protein>
<evidence type="ECO:0000256" key="4">
    <source>
        <dbReference type="ARBA" id="ARBA00023295"/>
    </source>
</evidence>
<dbReference type="STRING" id="1686286.GCA_900092335_00077"/>
<accession>A0A540R4F0</accession>
<evidence type="ECO:0000313" key="6">
    <source>
        <dbReference type="EMBL" id="TQE42598.1"/>
    </source>
</evidence>
<dbReference type="InterPro" id="IPR023296">
    <property type="entry name" value="Glyco_hydro_beta-prop_sf"/>
</dbReference>
<comment type="caution">
    <text evidence="6">The sequence shown here is derived from an EMBL/GenBank/DDBJ whole genome shotgun (WGS) entry which is preliminary data.</text>
</comment>
<keyword evidence="7" id="KW-1185">Reference proteome</keyword>
<dbReference type="InterPro" id="IPR018053">
    <property type="entry name" value="Glyco_hydro_32_AS"/>
</dbReference>
<dbReference type="SMART" id="SM00640">
    <property type="entry name" value="Glyco_32"/>
    <property type="match status" value="1"/>
</dbReference>
<keyword evidence="3 6" id="KW-0378">Hydrolase</keyword>